<reference evidence="4" key="1">
    <citation type="submission" date="2021-01" db="EMBL/GenBank/DDBJ databases">
        <authorList>
            <person name="Corre E."/>
            <person name="Pelletier E."/>
            <person name="Niang G."/>
            <person name="Scheremetjew M."/>
            <person name="Finn R."/>
            <person name="Kale V."/>
            <person name="Holt S."/>
            <person name="Cochrane G."/>
            <person name="Meng A."/>
            <person name="Brown T."/>
            <person name="Cohen L."/>
        </authorList>
    </citation>
    <scope>NUCLEOTIDE SEQUENCE</scope>
    <source>
        <strain evidence="4">CCMP1374</strain>
    </source>
</reference>
<sequence length="277" mass="30473">MARRTVLLLLALCAAVSGGKKGGNGKWRSKQQEAKAPEPKPEGFEGIECKKCMSAVMRLLVPANRGCPAGNGTVIPSSSPLRAPPAFCDTELPKRRKCIAYSFGIGGAWDFDKAMVARGCRVISFDPTCCGAAHRVQENHDFVPVGLATYDGLADSDDLAKPNVTIPVLTMKTIMDSYEHNKIDVLRLKVSTNKEWKGLKNLVNTGVIQEVGQLSLNLHLSDDDMWEEYKLILAGIKTAGFLPFYVTRQPNAEYLNVQEGKTTLFNRYEVGYGNLYR</sequence>
<dbReference type="InterPro" id="IPR025714">
    <property type="entry name" value="Methyltranfer_dom"/>
</dbReference>
<feature type="domain" description="Methyltransferase" evidence="3">
    <location>
        <begin position="88"/>
        <end position="209"/>
    </location>
</feature>
<dbReference type="PANTHER" id="PTHR32026:SF10">
    <property type="entry name" value="METHYLTRANSFERASE-LIKE PROTEIN 24-RELATED"/>
    <property type="match status" value="1"/>
</dbReference>
<feature type="compositionally biased region" description="Basic and acidic residues" evidence="1">
    <location>
        <begin position="30"/>
        <end position="42"/>
    </location>
</feature>
<dbReference type="InterPro" id="IPR026913">
    <property type="entry name" value="METTL24"/>
</dbReference>
<dbReference type="Pfam" id="PF13383">
    <property type="entry name" value="Methyltransf_22"/>
    <property type="match status" value="1"/>
</dbReference>
<feature type="signal peptide" evidence="2">
    <location>
        <begin position="1"/>
        <end position="18"/>
    </location>
</feature>
<protein>
    <recommendedName>
        <fullName evidence="3">Methyltransferase domain-containing protein</fullName>
    </recommendedName>
</protein>
<evidence type="ECO:0000256" key="2">
    <source>
        <dbReference type="SAM" id="SignalP"/>
    </source>
</evidence>
<dbReference type="PANTHER" id="PTHR32026">
    <property type="entry name" value="METHYLTRANSFERASE-LIKE PROTEIN 24"/>
    <property type="match status" value="1"/>
</dbReference>
<evidence type="ECO:0000259" key="3">
    <source>
        <dbReference type="Pfam" id="PF13383"/>
    </source>
</evidence>
<dbReference type="AlphaFoldDB" id="A0A7S0I5W0"/>
<feature type="chain" id="PRO_5030916748" description="Methyltransferase domain-containing protein" evidence="2">
    <location>
        <begin position="19"/>
        <end position="277"/>
    </location>
</feature>
<gene>
    <name evidence="4" type="ORF">PANT1444_LOCUS21253</name>
</gene>
<accession>A0A7S0I5W0</accession>
<organism evidence="4">
    <name type="scientific">Phaeocystis antarctica</name>
    <dbReference type="NCBI Taxonomy" id="33657"/>
    <lineage>
        <taxon>Eukaryota</taxon>
        <taxon>Haptista</taxon>
        <taxon>Haptophyta</taxon>
        <taxon>Prymnesiophyceae</taxon>
        <taxon>Phaeocystales</taxon>
        <taxon>Phaeocystaceae</taxon>
        <taxon>Phaeocystis</taxon>
    </lineage>
</organism>
<dbReference type="EMBL" id="HBEP01037501">
    <property type="protein sequence ID" value="CAD8511596.1"/>
    <property type="molecule type" value="Transcribed_RNA"/>
</dbReference>
<evidence type="ECO:0000313" key="4">
    <source>
        <dbReference type="EMBL" id="CAD8511596.1"/>
    </source>
</evidence>
<keyword evidence="2" id="KW-0732">Signal</keyword>
<proteinExistence type="predicted"/>
<name>A0A7S0I5W0_9EUKA</name>
<evidence type="ECO:0000256" key="1">
    <source>
        <dbReference type="SAM" id="MobiDB-lite"/>
    </source>
</evidence>
<feature type="region of interest" description="Disordered" evidence="1">
    <location>
        <begin position="19"/>
        <end position="42"/>
    </location>
</feature>